<protein>
    <recommendedName>
        <fullName evidence="1">Inward rectifier potassium channel C-terminal domain-containing protein</fullName>
    </recommendedName>
</protein>
<sequence length="150" mass="16789">MSCPVCGDSYGSYKGLKRHIEYNKKQEDTFGDDLPVEGTHRDVNIISPKKSGRQLIVDDIMNNLSDKEIIVVLEAIEPTLSGSFQALQSYKKDDIVFGGTFAPCMAKGDGNIFVDLKKFHQINRPSEVSERNYTPIGRFEDKCKLATPLD</sequence>
<dbReference type="Gene3D" id="2.60.40.1400">
    <property type="entry name" value="G protein-activated inward rectifier potassium channel 1"/>
    <property type="match status" value="1"/>
</dbReference>
<reference evidence="2" key="1">
    <citation type="submission" date="2021-01" db="EMBL/GenBank/DDBJ databases">
        <authorList>
            <person name="Corre E."/>
            <person name="Pelletier E."/>
            <person name="Niang G."/>
            <person name="Scheremetjew M."/>
            <person name="Finn R."/>
            <person name="Kale V."/>
            <person name="Holt S."/>
            <person name="Cochrane G."/>
            <person name="Meng A."/>
            <person name="Brown T."/>
            <person name="Cohen L."/>
        </authorList>
    </citation>
    <scope>NUCLEOTIDE SEQUENCE</scope>
    <source>
        <strain evidence="2">CCAP1064/1</strain>
    </source>
</reference>
<dbReference type="AlphaFoldDB" id="A0A7S0CDM9"/>
<dbReference type="SUPFAM" id="SSF81296">
    <property type="entry name" value="E set domains"/>
    <property type="match status" value="1"/>
</dbReference>
<dbReference type="EMBL" id="HBEL01035634">
    <property type="protein sequence ID" value="CAD8420546.1"/>
    <property type="molecule type" value="Transcribed_RNA"/>
</dbReference>
<dbReference type="InterPro" id="IPR013518">
    <property type="entry name" value="K_chnl_inward-rec_Kir_cyto"/>
</dbReference>
<dbReference type="InterPro" id="IPR014756">
    <property type="entry name" value="Ig_E-set"/>
</dbReference>
<dbReference type="Pfam" id="PF17655">
    <property type="entry name" value="IRK_C"/>
    <property type="match status" value="1"/>
</dbReference>
<proteinExistence type="predicted"/>
<gene>
    <name evidence="2" type="ORF">PINE0816_LOCUS16697</name>
</gene>
<dbReference type="InterPro" id="IPR041647">
    <property type="entry name" value="IRK_C"/>
</dbReference>
<evidence type="ECO:0000313" key="2">
    <source>
        <dbReference type="EMBL" id="CAD8420546.1"/>
    </source>
</evidence>
<accession>A0A7S0CDM9</accession>
<feature type="domain" description="Inward rectifier potassium channel C-terminal" evidence="1">
    <location>
        <begin position="65"/>
        <end position="124"/>
    </location>
</feature>
<name>A0A7S0CDM9_9STRA</name>
<evidence type="ECO:0000259" key="1">
    <source>
        <dbReference type="Pfam" id="PF17655"/>
    </source>
</evidence>
<organism evidence="2">
    <name type="scientific">Proboscia inermis</name>
    <dbReference type="NCBI Taxonomy" id="420281"/>
    <lineage>
        <taxon>Eukaryota</taxon>
        <taxon>Sar</taxon>
        <taxon>Stramenopiles</taxon>
        <taxon>Ochrophyta</taxon>
        <taxon>Bacillariophyta</taxon>
        <taxon>Coscinodiscophyceae</taxon>
        <taxon>Rhizosoleniophycidae</taxon>
        <taxon>Rhizosoleniales</taxon>
        <taxon>Rhizosoleniaceae</taxon>
        <taxon>Proboscia</taxon>
    </lineage>
</organism>